<dbReference type="GO" id="GO:0000155">
    <property type="term" value="F:phosphorelay sensor kinase activity"/>
    <property type="evidence" value="ECO:0007669"/>
    <property type="project" value="InterPro"/>
</dbReference>
<evidence type="ECO:0000259" key="17">
    <source>
        <dbReference type="PROSITE" id="PS50109"/>
    </source>
</evidence>
<dbReference type="EC" id="2.7.13.3" evidence="3"/>
<dbReference type="InterPro" id="IPR050980">
    <property type="entry name" value="2C_sensor_his_kinase"/>
</dbReference>
<dbReference type="CDD" id="cd06225">
    <property type="entry name" value="HAMP"/>
    <property type="match status" value="1"/>
</dbReference>
<dbReference type="InterPro" id="IPR003594">
    <property type="entry name" value="HATPase_dom"/>
</dbReference>
<dbReference type="PANTHER" id="PTHR44936:SF5">
    <property type="entry name" value="SENSOR HISTIDINE KINASE ENVZ"/>
    <property type="match status" value="1"/>
</dbReference>
<evidence type="ECO:0000256" key="9">
    <source>
        <dbReference type="ARBA" id="ARBA00022741"/>
    </source>
</evidence>
<comment type="catalytic activity">
    <reaction evidence="1">
        <text>ATP + protein L-histidine = ADP + protein N-phospho-L-histidine.</text>
        <dbReference type="EC" id="2.7.13.3"/>
    </reaction>
</comment>
<dbReference type="EMBL" id="FPBJ01000014">
    <property type="protein sequence ID" value="SFU59311.1"/>
    <property type="molecule type" value="Genomic_DNA"/>
</dbReference>
<dbReference type="InterPro" id="IPR003661">
    <property type="entry name" value="HisK_dim/P_dom"/>
</dbReference>
<proteinExistence type="predicted"/>
<dbReference type="STRING" id="351659.SAMN05421784_1144"/>
<dbReference type="PRINTS" id="PR00344">
    <property type="entry name" value="BCTRLSENSOR"/>
</dbReference>
<comment type="subcellular location">
    <subcellularLocation>
        <location evidence="2">Cell inner membrane</location>
        <topology evidence="2">Multi-pass membrane protein</topology>
    </subcellularLocation>
</comment>
<dbReference type="Gene3D" id="1.10.287.130">
    <property type="match status" value="1"/>
</dbReference>
<feature type="transmembrane region" description="Helical" evidence="16">
    <location>
        <begin position="16"/>
        <end position="38"/>
    </location>
</feature>
<dbReference type="SMART" id="SM00304">
    <property type="entry name" value="HAMP"/>
    <property type="match status" value="1"/>
</dbReference>
<evidence type="ECO:0000256" key="2">
    <source>
        <dbReference type="ARBA" id="ARBA00004429"/>
    </source>
</evidence>
<feature type="domain" description="HAMP" evidence="18">
    <location>
        <begin position="72"/>
        <end position="124"/>
    </location>
</feature>
<keyword evidence="12 16" id="KW-1133">Transmembrane helix</keyword>
<evidence type="ECO:0000256" key="12">
    <source>
        <dbReference type="ARBA" id="ARBA00022989"/>
    </source>
</evidence>
<dbReference type="InterPro" id="IPR036097">
    <property type="entry name" value="HisK_dim/P_sf"/>
</dbReference>
<evidence type="ECO:0000256" key="7">
    <source>
        <dbReference type="ARBA" id="ARBA00022679"/>
    </source>
</evidence>
<evidence type="ECO:0000256" key="3">
    <source>
        <dbReference type="ARBA" id="ARBA00012438"/>
    </source>
</evidence>
<evidence type="ECO:0000256" key="5">
    <source>
        <dbReference type="ARBA" id="ARBA00022519"/>
    </source>
</evidence>
<keyword evidence="10 19" id="KW-0418">Kinase</keyword>
<dbReference type="InterPro" id="IPR004358">
    <property type="entry name" value="Sig_transdc_His_kin-like_C"/>
</dbReference>
<dbReference type="GO" id="GO:0005524">
    <property type="term" value="F:ATP binding"/>
    <property type="evidence" value="ECO:0007669"/>
    <property type="project" value="UniProtKB-KW"/>
</dbReference>
<keyword evidence="13" id="KW-0902">Two-component regulatory system</keyword>
<dbReference type="AlphaFoldDB" id="A0A1I7HFA2"/>
<evidence type="ECO:0000256" key="11">
    <source>
        <dbReference type="ARBA" id="ARBA00022840"/>
    </source>
</evidence>
<gene>
    <name evidence="19" type="ORF">SAMN05421784_1144</name>
</gene>
<dbReference type="SMART" id="SM00388">
    <property type="entry name" value="HisKA"/>
    <property type="match status" value="1"/>
</dbReference>
<keyword evidence="4" id="KW-1003">Cell membrane</keyword>
<feature type="domain" description="Histidine kinase" evidence="17">
    <location>
        <begin position="132"/>
        <end position="341"/>
    </location>
</feature>
<dbReference type="GO" id="GO:0005886">
    <property type="term" value="C:plasma membrane"/>
    <property type="evidence" value="ECO:0007669"/>
    <property type="project" value="UniProtKB-SubCell"/>
</dbReference>
<dbReference type="InterPro" id="IPR005467">
    <property type="entry name" value="His_kinase_dom"/>
</dbReference>
<evidence type="ECO:0000256" key="8">
    <source>
        <dbReference type="ARBA" id="ARBA00022692"/>
    </source>
</evidence>
<reference evidence="20" key="1">
    <citation type="submission" date="2016-10" db="EMBL/GenBank/DDBJ databases">
        <authorList>
            <person name="Varghese N."/>
            <person name="Submissions S."/>
        </authorList>
    </citation>
    <scope>NUCLEOTIDE SEQUENCE [LARGE SCALE GENOMIC DNA]</scope>
    <source>
        <strain evidence="20">DSM 18168</strain>
    </source>
</reference>
<organism evidence="19 20">
    <name type="scientific">Xenorhabdus koppenhoeferi</name>
    <dbReference type="NCBI Taxonomy" id="351659"/>
    <lineage>
        <taxon>Bacteria</taxon>
        <taxon>Pseudomonadati</taxon>
        <taxon>Pseudomonadota</taxon>
        <taxon>Gammaproteobacteria</taxon>
        <taxon>Enterobacterales</taxon>
        <taxon>Morganellaceae</taxon>
        <taxon>Xenorhabdus</taxon>
    </lineage>
</organism>
<evidence type="ECO:0000256" key="16">
    <source>
        <dbReference type="SAM" id="Phobius"/>
    </source>
</evidence>
<evidence type="ECO:0000256" key="1">
    <source>
        <dbReference type="ARBA" id="ARBA00000085"/>
    </source>
</evidence>
<keyword evidence="8 16" id="KW-0812">Transmembrane</keyword>
<dbReference type="SMART" id="SM00387">
    <property type="entry name" value="HATPase_c"/>
    <property type="match status" value="1"/>
</dbReference>
<evidence type="ECO:0000313" key="20">
    <source>
        <dbReference type="Proteomes" id="UP000242496"/>
    </source>
</evidence>
<keyword evidence="20" id="KW-1185">Reference proteome</keyword>
<sequence length="342" mass="38964">MRRLWLSLRTLFHRTWYLVLVMLLGSLLMSSLIVQLLVRVEKLSFCTVFPYIFISVFMTVSLLSAAFWRYIHIQKQSLKAMQKAAIDMGKGRKITSLPETGSSAIRSLISTFNQMSDRLKLQESDRAFLMAGVSHDLRTPLTRIRLAVEMMEGKEEFLTESIHRDIEECNTIIDQFIDYQRAGQNMPMTCCELNELIEAVIEPETVIGADPHCKVNIENCLSERPILILANPLSIKRVIANMFTNAQRYGNGWIRISSGTTERFGWFQVEDDGSGMTKEEADVLFQPFTQGKRFRHVRHNSGAGLGLSIIRRIIDSHEGYIEVRESEKGGLSIRACLPLNAK</sequence>
<dbReference type="SUPFAM" id="SSF55874">
    <property type="entry name" value="ATPase domain of HSP90 chaperone/DNA topoisomerase II/histidine kinase"/>
    <property type="match status" value="1"/>
</dbReference>
<protein>
    <recommendedName>
        <fullName evidence="15">Sensor histidine kinase EnvZ</fullName>
        <ecNumber evidence="3">2.7.13.3</ecNumber>
    </recommendedName>
</protein>
<dbReference type="SUPFAM" id="SSF47384">
    <property type="entry name" value="Homodimeric domain of signal transducing histidine kinase"/>
    <property type="match status" value="1"/>
</dbReference>
<dbReference type="Pfam" id="PF02518">
    <property type="entry name" value="HATPase_c"/>
    <property type="match status" value="1"/>
</dbReference>
<dbReference type="InterPro" id="IPR003660">
    <property type="entry name" value="HAMP_dom"/>
</dbReference>
<accession>A0A1I7HFA2</accession>
<dbReference type="CDD" id="cd00082">
    <property type="entry name" value="HisKA"/>
    <property type="match status" value="1"/>
</dbReference>
<dbReference type="Gene3D" id="3.30.565.10">
    <property type="entry name" value="Histidine kinase-like ATPase, C-terminal domain"/>
    <property type="match status" value="1"/>
</dbReference>
<keyword evidence="14 16" id="KW-0472">Membrane</keyword>
<feature type="transmembrane region" description="Helical" evidence="16">
    <location>
        <begin position="50"/>
        <end position="71"/>
    </location>
</feature>
<dbReference type="FunFam" id="1.10.287.130:FF:000006">
    <property type="entry name" value="Osmolarity two-component histidine kinase EnvZ"/>
    <property type="match status" value="1"/>
</dbReference>
<evidence type="ECO:0000256" key="14">
    <source>
        <dbReference type="ARBA" id="ARBA00023136"/>
    </source>
</evidence>
<keyword evidence="11" id="KW-0067">ATP-binding</keyword>
<dbReference type="OrthoDB" id="9804645at2"/>
<keyword evidence="5" id="KW-0997">Cell inner membrane</keyword>
<evidence type="ECO:0000256" key="13">
    <source>
        <dbReference type="ARBA" id="ARBA00023012"/>
    </source>
</evidence>
<keyword evidence="9" id="KW-0547">Nucleotide-binding</keyword>
<dbReference type="RefSeq" id="WP_092550390.1">
    <property type="nucleotide sequence ID" value="NZ_CAWRBG010000030.1"/>
</dbReference>
<evidence type="ECO:0000259" key="18">
    <source>
        <dbReference type="PROSITE" id="PS50885"/>
    </source>
</evidence>
<dbReference type="Proteomes" id="UP000242496">
    <property type="component" value="Unassembled WGS sequence"/>
</dbReference>
<evidence type="ECO:0000256" key="4">
    <source>
        <dbReference type="ARBA" id="ARBA00022475"/>
    </source>
</evidence>
<dbReference type="Pfam" id="PF00512">
    <property type="entry name" value="HisKA"/>
    <property type="match status" value="1"/>
</dbReference>
<dbReference type="PROSITE" id="PS50109">
    <property type="entry name" value="HIS_KIN"/>
    <property type="match status" value="1"/>
</dbReference>
<keyword evidence="7" id="KW-0808">Transferase</keyword>
<evidence type="ECO:0000256" key="15">
    <source>
        <dbReference type="ARBA" id="ARBA00041011"/>
    </source>
</evidence>
<dbReference type="PROSITE" id="PS50885">
    <property type="entry name" value="HAMP"/>
    <property type="match status" value="1"/>
</dbReference>
<dbReference type="PANTHER" id="PTHR44936">
    <property type="entry name" value="SENSOR PROTEIN CREC"/>
    <property type="match status" value="1"/>
</dbReference>
<keyword evidence="6" id="KW-0597">Phosphoprotein</keyword>
<evidence type="ECO:0000256" key="6">
    <source>
        <dbReference type="ARBA" id="ARBA00022553"/>
    </source>
</evidence>
<evidence type="ECO:0000256" key="10">
    <source>
        <dbReference type="ARBA" id="ARBA00022777"/>
    </source>
</evidence>
<dbReference type="InterPro" id="IPR036890">
    <property type="entry name" value="HATPase_C_sf"/>
</dbReference>
<evidence type="ECO:0000313" key="19">
    <source>
        <dbReference type="EMBL" id="SFU59311.1"/>
    </source>
</evidence>
<name>A0A1I7HFA2_9GAMM</name>